<evidence type="ECO:0000256" key="6">
    <source>
        <dbReference type="SAM" id="MobiDB-lite"/>
    </source>
</evidence>
<dbReference type="InterPro" id="IPR027417">
    <property type="entry name" value="P-loop_NTPase"/>
</dbReference>
<dbReference type="EMBL" id="CP001684">
    <property type="protein sequence ID" value="ACV23622.1"/>
    <property type="molecule type" value="Genomic_DNA"/>
</dbReference>
<keyword evidence="1" id="KW-0547">Nucleotide-binding</keyword>
<dbReference type="InterPro" id="IPR011629">
    <property type="entry name" value="CobW-like_C"/>
</dbReference>
<evidence type="ECO:0000313" key="10">
    <source>
        <dbReference type="Proteomes" id="UP000002026"/>
    </source>
</evidence>
<keyword evidence="2" id="KW-0378">Hydrolase</keyword>
<feature type="region of interest" description="Disordered" evidence="6">
    <location>
        <begin position="219"/>
        <end position="242"/>
    </location>
</feature>
<dbReference type="InterPro" id="IPR051316">
    <property type="entry name" value="Zinc-reg_GTPase_activator"/>
</dbReference>
<comment type="catalytic activity">
    <reaction evidence="5">
        <text>GTP + H2O = GDP + phosphate + H(+)</text>
        <dbReference type="Rhea" id="RHEA:19669"/>
        <dbReference type="ChEBI" id="CHEBI:15377"/>
        <dbReference type="ChEBI" id="CHEBI:15378"/>
        <dbReference type="ChEBI" id="CHEBI:37565"/>
        <dbReference type="ChEBI" id="CHEBI:43474"/>
        <dbReference type="ChEBI" id="CHEBI:58189"/>
    </reaction>
    <physiologicalReaction direction="left-to-right" evidence="5">
        <dbReference type="Rhea" id="RHEA:19670"/>
    </physiologicalReaction>
</comment>
<comment type="similarity">
    <text evidence="4">Belongs to the SIMIBI class G3E GTPase family. ZNG1 subfamily.</text>
</comment>
<feature type="domain" description="CobW C-terminal" evidence="8">
    <location>
        <begin position="243"/>
        <end position="320"/>
    </location>
</feature>
<evidence type="ECO:0000256" key="3">
    <source>
        <dbReference type="ARBA" id="ARBA00023186"/>
    </source>
</evidence>
<dbReference type="Pfam" id="PF07683">
    <property type="entry name" value="CobW_C"/>
    <property type="match status" value="1"/>
</dbReference>
<dbReference type="KEGG" id="shi:Shel_26190"/>
<dbReference type="GO" id="GO:0000166">
    <property type="term" value="F:nucleotide binding"/>
    <property type="evidence" value="ECO:0007669"/>
    <property type="project" value="UniProtKB-KW"/>
</dbReference>
<organism evidence="9 10">
    <name type="scientific">Slackia heliotrinireducens (strain ATCC 29202 / DSM 20476 / NCTC 11029 / RHS 1)</name>
    <name type="common">Peptococcus heliotrinreducens</name>
    <dbReference type="NCBI Taxonomy" id="471855"/>
    <lineage>
        <taxon>Bacteria</taxon>
        <taxon>Bacillati</taxon>
        <taxon>Actinomycetota</taxon>
        <taxon>Coriobacteriia</taxon>
        <taxon>Eggerthellales</taxon>
        <taxon>Eggerthellaceae</taxon>
        <taxon>Slackia</taxon>
    </lineage>
</organism>
<keyword evidence="10" id="KW-1185">Reference proteome</keyword>
<dbReference type="Gene3D" id="3.30.1220.10">
    <property type="entry name" value="CobW-like, C-terminal domain"/>
    <property type="match status" value="1"/>
</dbReference>
<dbReference type="InterPro" id="IPR036627">
    <property type="entry name" value="CobW-likC_sf"/>
</dbReference>
<dbReference type="Proteomes" id="UP000002026">
    <property type="component" value="Chromosome"/>
</dbReference>
<name>C7N399_SLAHD</name>
<proteinExistence type="inferred from homology"/>
<dbReference type="Gene3D" id="3.40.50.300">
    <property type="entry name" value="P-loop containing nucleotide triphosphate hydrolases"/>
    <property type="match status" value="1"/>
</dbReference>
<dbReference type="HOGENOM" id="CLU_017452_1_3_11"/>
<keyword evidence="3" id="KW-0143">Chaperone</keyword>
<evidence type="ECO:0000256" key="4">
    <source>
        <dbReference type="ARBA" id="ARBA00034320"/>
    </source>
</evidence>
<feature type="compositionally biased region" description="Basic and acidic residues" evidence="6">
    <location>
        <begin position="223"/>
        <end position="232"/>
    </location>
</feature>
<evidence type="ECO:0000259" key="7">
    <source>
        <dbReference type="Pfam" id="PF02492"/>
    </source>
</evidence>
<evidence type="ECO:0000313" key="9">
    <source>
        <dbReference type="EMBL" id="ACV23622.1"/>
    </source>
</evidence>
<dbReference type="InterPro" id="IPR003495">
    <property type="entry name" value="CobW/HypB/UreG_nucleotide-bd"/>
</dbReference>
<evidence type="ECO:0000259" key="8">
    <source>
        <dbReference type="Pfam" id="PF07683"/>
    </source>
</evidence>
<feature type="domain" description="CobW/HypB/UreG nucleotide-binding" evidence="7">
    <location>
        <begin position="13"/>
        <end position="190"/>
    </location>
</feature>
<dbReference type="SUPFAM" id="SSF52540">
    <property type="entry name" value="P-loop containing nucleoside triphosphate hydrolases"/>
    <property type="match status" value="1"/>
</dbReference>
<dbReference type="RefSeq" id="WP_012799720.1">
    <property type="nucleotide sequence ID" value="NC_013165.1"/>
</dbReference>
<reference evidence="9 10" key="1">
    <citation type="journal article" date="2009" name="Stand. Genomic Sci.">
        <title>Complete genome sequence of Slackia heliotrinireducens type strain (RHS 1).</title>
        <authorList>
            <person name="Pukall R."/>
            <person name="Lapidus A."/>
            <person name="Nolan M."/>
            <person name="Copeland A."/>
            <person name="Glavina Del Rio T."/>
            <person name="Lucas S."/>
            <person name="Chen F."/>
            <person name="Tice H."/>
            <person name="Cheng J.F."/>
            <person name="Chertkov O."/>
            <person name="Bruce D."/>
            <person name="Goodwin L."/>
            <person name="Kuske C."/>
            <person name="Brettin T."/>
            <person name="Detter J.C."/>
            <person name="Han C."/>
            <person name="Pitluck S."/>
            <person name="Pati A."/>
            <person name="Mavrommatis K."/>
            <person name="Ivanova N."/>
            <person name="Ovchinnikova G."/>
            <person name="Chen A."/>
            <person name="Palaniappan K."/>
            <person name="Schneider S."/>
            <person name="Rohde M."/>
            <person name="Chain P."/>
            <person name="D'haeseleer P."/>
            <person name="Goker M."/>
            <person name="Bristow J."/>
            <person name="Eisen J.A."/>
            <person name="Markowitz V."/>
            <person name="Kyrpides N.C."/>
            <person name="Klenk H.P."/>
            <person name="Hugenholtz P."/>
        </authorList>
    </citation>
    <scope>NUCLEOTIDE SEQUENCE [LARGE SCALE GENOMIC DNA]</scope>
    <source>
        <strain evidence="10">ATCC 29202 / DSM 20476 / NCTC 11029 / RHS 1</strain>
    </source>
</reference>
<dbReference type="GO" id="GO:0005737">
    <property type="term" value="C:cytoplasm"/>
    <property type="evidence" value="ECO:0007669"/>
    <property type="project" value="TreeGrafter"/>
</dbReference>
<evidence type="ECO:0000256" key="5">
    <source>
        <dbReference type="ARBA" id="ARBA00049117"/>
    </source>
</evidence>
<gene>
    <name evidence="9" type="ordered locus">Shel_26190</name>
</gene>
<protein>
    <submittedName>
        <fullName evidence="9">Predicted GTPase, G3E family</fullName>
    </submittedName>
</protein>
<dbReference type="PANTHER" id="PTHR13748">
    <property type="entry name" value="COBW-RELATED"/>
    <property type="match status" value="1"/>
</dbReference>
<accession>C7N399</accession>
<sequence length="329" mass="35658">MDSNETLPVKIDIIGGYLGAGKTTFLNKLVRDGLGASRVAIVENEFGQEPVDDAVIESPGFSMRTLASGCICCSLKVGFMDCIADIVAECQPDRILIEPTGLASPAELERTCQLAMRMKGLARPVRVNSMTAIVDATDAVEMIDFEIPVYMSQIEQAHLIVLSHTQELDAAQLNEAVAAIREHAKPQVRIITEPWDSLDALEVLALSEQAYADDLDHAEDADDHDHDRAHDHGHGHHHSHEGFSSIVLKPQGAFDSQTVERLNTALREQGTSRAKGFLPSPDGGLLHFEYVNGRSTAEPTHYEGPAKLIVIGAHVDAAALAFVEDASRL</sequence>
<dbReference type="PANTHER" id="PTHR13748:SF62">
    <property type="entry name" value="COBW DOMAIN-CONTAINING PROTEIN"/>
    <property type="match status" value="1"/>
</dbReference>
<evidence type="ECO:0000256" key="2">
    <source>
        <dbReference type="ARBA" id="ARBA00022801"/>
    </source>
</evidence>
<evidence type="ECO:0000256" key="1">
    <source>
        <dbReference type="ARBA" id="ARBA00022741"/>
    </source>
</evidence>
<dbReference type="GO" id="GO:0016787">
    <property type="term" value="F:hydrolase activity"/>
    <property type="evidence" value="ECO:0007669"/>
    <property type="project" value="UniProtKB-KW"/>
</dbReference>
<dbReference type="AlphaFoldDB" id="C7N399"/>
<dbReference type="Pfam" id="PF02492">
    <property type="entry name" value="cobW"/>
    <property type="match status" value="1"/>
</dbReference>
<dbReference type="STRING" id="471855.Shel_26190"/>
<dbReference type="eggNOG" id="COG0523">
    <property type="taxonomic scope" value="Bacteria"/>
</dbReference>